<dbReference type="Proteomes" id="UP000233343">
    <property type="component" value="Unassembled WGS sequence"/>
</dbReference>
<name>A0A2N0ZH55_9BACI</name>
<evidence type="ECO:0000259" key="1">
    <source>
        <dbReference type="Pfam" id="PF00903"/>
    </source>
</evidence>
<dbReference type="InterPro" id="IPR004360">
    <property type="entry name" value="Glyas_Fos-R_dOase_dom"/>
</dbReference>
<proteinExistence type="predicted"/>
<keyword evidence="2" id="KW-0560">Oxidoreductase</keyword>
<evidence type="ECO:0000313" key="2">
    <source>
        <dbReference type="EMBL" id="PKG28838.1"/>
    </source>
</evidence>
<sequence>MNIKGGGGVFWRTRDIDILKKWYKKVLNIEMEDWNGTVITPHSETSTIFSFFKENDDYFPINQQVMLNFQVENLEESIMHLEHINVPIVKEREDSEFGKFIWIEDPEGRRIELWEK</sequence>
<reference evidence="2 3" key="1">
    <citation type="journal article" date="2010" name="Int. J. Syst. Evol. Microbiol.">
        <title>Bacillus horneckiae sp. nov., isolated from a spacecraft-assembly clean room.</title>
        <authorList>
            <person name="Vaishampayan P."/>
            <person name="Probst A."/>
            <person name="Krishnamurthi S."/>
            <person name="Ghosh S."/>
            <person name="Osman S."/>
            <person name="McDowall A."/>
            <person name="Ruckmani A."/>
            <person name="Mayilraj S."/>
            <person name="Venkateswaran K."/>
        </authorList>
    </citation>
    <scope>NUCLEOTIDE SEQUENCE [LARGE SCALE GENOMIC DNA]</scope>
    <source>
        <strain evidence="3">1PO1SC</strain>
    </source>
</reference>
<dbReference type="EMBL" id="PISD01000023">
    <property type="protein sequence ID" value="PKG28838.1"/>
    <property type="molecule type" value="Genomic_DNA"/>
</dbReference>
<feature type="domain" description="Glyoxalase/fosfomycin resistance/dioxygenase" evidence="1">
    <location>
        <begin position="12"/>
        <end position="113"/>
    </location>
</feature>
<dbReference type="Pfam" id="PF00903">
    <property type="entry name" value="Glyoxalase"/>
    <property type="match status" value="1"/>
</dbReference>
<dbReference type="Gene3D" id="3.10.180.10">
    <property type="entry name" value="2,3-Dihydroxybiphenyl 1,2-Dioxygenase, domain 1"/>
    <property type="match status" value="1"/>
</dbReference>
<organism evidence="2 3">
    <name type="scientific">Cytobacillus horneckiae</name>
    <dbReference type="NCBI Taxonomy" id="549687"/>
    <lineage>
        <taxon>Bacteria</taxon>
        <taxon>Bacillati</taxon>
        <taxon>Bacillota</taxon>
        <taxon>Bacilli</taxon>
        <taxon>Bacillales</taxon>
        <taxon>Bacillaceae</taxon>
        <taxon>Cytobacillus</taxon>
    </lineage>
</organism>
<keyword evidence="3" id="KW-1185">Reference proteome</keyword>
<keyword evidence="2" id="KW-0223">Dioxygenase</keyword>
<dbReference type="SUPFAM" id="SSF54593">
    <property type="entry name" value="Glyoxalase/Bleomycin resistance protein/Dihydroxybiphenyl dioxygenase"/>
    <property type="match status" value="1"/>
</dbReference>
<comment type="caution">
    <text evidence="2">The sequence shown here is derived from an EMBL/GenBank/DDBJ whole genome shotgun (WGS) entry which is preliminary data.</text>
</comment>
<evidence type="ECO:0000313" key="3">
    <source>
        <dbReference type="Proteomes" id="UP000233343"/>
    </source>
</evidence>
<dbReference type="AlphaFoldDB" id="A0A2N0ZH55"/>
<dbReference type="RefSeq" id="WP_066193188.1">
    <property type="nucleotide sequence ID" value="NZ_JARMMB010000028.1"/>
</dbReference>
<accession>A0A2N0ZH55</accession>
<gene>
    <name evidence="2" type="ORF">CWS20_11775</name>
</gene>
<dbReference type="InterPro" id="IPR029068">
    <property type="entry name" value="Glyas_Bleomycin-R_OHBP_Dase"/>
</dbReference>
<dbReference type="GO" id="GO:0051213">
    <property type="term" value="F:dioxygenase activity"/>
    <property type="evidence" value="ECO:0007669"/>
    <property type="project" value="UniProtKB-KW"/>
</dbReference>
<protein>
    <submittedName>
        <fullName evidence="2">Glyoxalase/bleomycin resistance/dioxygenase family protein</fullName>
    </submittedName>
</protein>